<organism evidence="2 3">
    <name type="scientific">Pyrenophora tritici-repentis (strain Pt-1C-BFP)</name>
    <name type="common">Wheat tan spot fungus</name>
    <name type="synonym">Drechslera tritici-repentis</name>
    <dbReference type="NCBI Taxonomy" id="426418"/>
    <lineage>
        <taxon>Eukaryota</taxon>
        <taxon>Fungi</taxon>
        <taxon>Dikarya</taxon>
        <taxon>Ascomycota</taxon>
        <taxon>Pezizomycotina</taxon>
        <taxon>Dothideomycetes</taxon>
        <taxon>Pleosporomycetidae</taxon>
        <taxon>Pleosporales</taxon>
        <taxon>Pleosporineae</taxon>
        <taxon>Pleosporaceae</taxon>
        <taxon>Pyrenophora</taxon>
    </lineage>
</organism>
<proteinExistence type="predicted"/>
<evidence type="ECO:0000313" key="2">
    <source>
        <dbReference type="EMBL" id="EDU49152.1"/>
    </source>
</evidence>
<dbReference type="EMBL" id="DS231620">
    <property type="protein sequence ID" value="EDU49152.1"/>
    <property type="molecule type" value="Genomic_DNA"/>
</dbReference>
<evidence type="ECO:0000256" key="1">
    <source>
        <dbReference type="SAM" id="MobiDB-lite"/>
    </source>
</evidence>
<dbReference type="HOGENOM" id="CLU_2528572_0_0_1"/>
<accession>B2W8C4</accession>
<reference evidence="3" key="1">
    <citation type="journal article" date="2013" name="G3 (Bethesda)">
        <title>Comparative genomics of a plant-pathogenic fungus, Pyrenophora tritici-repentis, reveals transduplication and the impact of repeat elements on pathogenicity and population divergence.</title>
        <authorList>
            <person name="Manning V.A."/>
            <person name="Pandelova I."/>
            <person name="Dhillon B."/>
            <person name="Wilhelm L.J."/>
            <person name="Goodwin S.B."/>
            <person name="Berlin A.M."/>
            <person name="Figueroa M."/>
            <person name="Freitag M."/>
            <person name="Hane J.K."/>
            <person name="Henrissat B."/>
            <person name="Holman W.H."/>
            <person name="Kodira C.D."/>
            <person name="Martin J."/>
            <person name="Oliver R.P."/>
            <person name="Robbertse B."/>
            <person name="Schackwitz W."/>
            <person name="Schwartz D.C."/>
            <person name="Spatafora J.W."/>
            <person name="Turgeon B.G."/>
            <person name="Yandava C."/>
            <person name="Young S."/>
            <person name="Zhou S."/>
            <person name="Zeng Q."/>
            <person name="Grigoriev I.V."/>
            <person name="Ma L.-J."/>
            <person name="Ciuffetti L.M."/>
        </authorList>
    </citation>
    <scope>NUCLEOTIDE SEQUENCE [LARGE SCALE GENOMIC DNA]</scope>
    <source>
        <strain evidence="3">Pt-1C-BFP</strain>
    </source>
</reference>
<name>B2W8C4_PYRTR</name>
<gene>
    <name evidence="2" type="ORF">PTRG_06232</name>
</gene>
<feature type="region of interest" description="Disordered" evidence="1">
    <location>
        <begin position="1"/>
        <end position="26"/>
    </location>
</feature>
<dbReference type="Proteomes" id="UP000001471">
    <property type="component" value="Unassembled WGS sequence"/>
</dbReference>
<evidence type="ECO:0000313" key="3">
    <source>
        <dbReference type="Proteomes" id="UP000001471"/>
    </source>
</evidence>
<sequence length="84" mass="9470">MSISLHTHTKKPYTSKPKGAQPRRCNSLEVEATSREQPYILNPILYGIVDPNEAESYLLWEAESYLLWHSRPEEAPGNTASGRG</sequence>
<dbReference type="InParanoid" id="B2W8C4"/>
<protein>
    <submittedName>
        <fullName evidence="2">Uncharacterized protein</fullName>
    </submittedName>
</protein>
<dbReference type="AlphaFoldDB" id="B2W8C4"/>